<proteinExistence type="inferred from homology"/>
<dbReference type="Pfam" id="PF01400">
    <property type="entry name" value="Astacin"/>
    <property type="match status" value="2"/>
</dbReference>
<dbReference type="InterPro" id="IPR034035">
    <property type="entry name" value="Astacin-like_dom"/>
</dbReference>
<feature type="region of interest" description="Disordered" evidence="14">
    <location>
        <begin position="958"/>
        <end position="978"/>
    </location>
</feature>
<dbReference type="InterPro" id="IPR003582">
    <property type="entry name" value="ShKT_dom"/>
</dbReference>
<keyword evidence="10" id="KW-1015">Disulfide bond</keyword>
<dbReference type="FunFam" id="3.40.390.10:FF:000015">
    <property type="entry name" value="Meprin A subunit"/>
    <property type="match status" value="2"/>
</dbReference>
<feature type="binding site" evidence="12">
    <location>
        <position position="1652"/>
    </location>
    <ligand>
        <name>Zn(2+)</name>
        <dbReference type="ChEBI" id="CHEBI:29105"/>
        <note>catalytic</note>
    </ligand>
</feature>
<comment type="caution">
    <text evidence="16">The sequence shown here is derived from an EMBL/GenBank/DDBJ whole genome shotgun (WGS) entry which is preliminary data.</text>
</comment>
<evidence type="ECO:0000256" key="6">
    <source>
        <dbReference type="ARBA" id="ARBA00022801"/>
    </source>
</evidence>
<comment type="cofactor">
    <cofactor evidence="12 13">
        <name>Zn(2+)</name>
        <dbReference type="ChEBI" id="CHEBI:29105"/>
    </cofactor>
    <text evidence="12 13">Binds 1 zinc ion per subunit.</text>
</comment>
<sequence>LHVQMKRLIWRSTVAVVAVSTGYALYKNDFDPLSIGIVRISRAAATMTMNLTNSEAEDYALQMSGVHQRSADRMLKLAHKNGGCYIKVGQHLSSLDYLLPMEYIRTLSSLLKDAPLSSFEDIKQVLLEDLGKKADNFVEIDPKPIGSASLAQVHKAKLSNGQTVALKVQHRRVKQYSAVDIFTMNLLVHAAAKVFPEFKLMWFADEVKRNLPRELNFKEEGENADRIRHLLENLKFLKIPEILWDLSTDRVLTMQYFEGGLVNDLKYLNSHGISPYDVSRKLSLIFSEMIFVHGDVHCDPHPGNILVRKDSNGQTEIVLLDHGLYTKLDEKFRLNYARLWLSLLHKDRLGIERWSKALGVGDLYPLFACMNDDIKTHAASYIPEIAEVLNSVPRQMIMVFKANDLLRTIEFKLGTQKQAYSYLNTTEYCLNTIYGYAYRRSDNLARGCLVWIAWTTAIVRLQLAKRLLCLLSSWSVVCLPLSATVRLWSGHSGLVHMLERSRSEQCLGVAQLEAMRNNQAKLLQLLRRLYNHRSSDDGITVHANVKPTPKSRPLLPGKTSGKRFTVPKPFKMTIRDEMAPIRATYANRFTEALLEEKNRKQAEHIAKAEFKASPVPASTYLPLYEQLTQAESSRRQFLLQHRHELLQTALKPFKLSEARNEIHLRRCRSAAMANSLPQISALPLRPTSTSHDMQMSKQVLCNKKKEFFDKQQHFVHNGDFSKDTVHDEGYRRQQLQKRHRLCNAVQPTFQPRKSAPVPNFKQLHSQIQEKLNTRKIQNAHLIKVEPFALKMDPCCRTRCQANTRMKSEQKSCQPLRRSRSLLCLSREPEVDLASQFNKTTLMRIEMSKERRKATMRDVQNNDTSNEIKSKLKKQLKQYVEDENIKQRLRAEEKKRKLKLDSIAFETWYKDNLAALKNRIHNRPTLLEQQKALIAKQSLENRFNEILKEAGISKTAYEWNHPVNDDDDDNTADSDSAMRSVMRTVEKLEQRKKMMKRDSFMTNLSRAKSEDSVSMITKSSSDDWDEDFDTESTLYGKQQSGYAETASQDQSEKSSKLLRPYHLANAPMKRFCSTLASSIAFLWIVVDAAPLGLPYEEDGTFLTIDDFRNAMYLTTEELYGSETHPPWQQGIDKFQGDIVGKAVMRRRLKTRGVSRNGVRMTKDKWPNNEVPYVLSDYYTTKERAIIARAMKAYHDRTCVRFVPRTFEPDYLYIGKIDGCFSDVGRGGGRQELSLDFGCIDYETVIHELMHAVGFWHEHERWDRDNYIQILWNNVDRGGYDQFGKANLLESDYYDENYDYFSILHYDSKAFSRNGRNTIEARMPGMTAIIGRMKDFSPVDLRKINKMYNCSSYYTYAAGNPGVWLNHLPGATSDAFLSKEKTDPYSYFTKPNPFLPSPSAHQNAEICEDKATQCWLILDRCRSLFYEFLMRYLCPRSSCSNALLYADQMMYVGHHFCLSRTSRLDKSSKIRANRGRCCSRSDCDFSFSLLLNLFLLHGPIAEINLPFLTPQDFKNGIKLAARDLLVNGLKSIWQLNKYRGDVRGKALRRRQFDSNSNFRGVSRNARIGSQYKWPDGVVPYVLSRDYSASERAIIARAMQAYHEKTCIKFVARTHEPDYLYIKKEDGCFSDVGRTGGRQTVSLDDGCIYYRTIIHELMHAIGFWHEHERPDRDDFVDVIWYNIRAGAHSQFQKVSPSESNTFGERYDYRSIMHYDSKSFSKNGRDTMVAREPGMTSVMGKSDDFSPSDLRRLNALYNCHSRPNSRPVPPPSPIIRPLVRPPVIDDEDDDYDEAPFSIRPPPPRPPFRLNLKIPFLDLICTDMWKDCYKWAAMCRTSVLEVPMRFVCARTCGHC</sequence>
<dbReference type="GO" id="GO:0008270">
    <property type="term" value="F:zinc ion binding"/>
    <property type="evidence" value="ECO:0007669"/>
    <property type="project" value="UniProtKB-UniRule"/>
</dbReference>
<dbReference type="CDD" id="cd13969">
    <property type="entry name" value="ADCK1-like"/>
    <property type="match status" value="1"/>
</dbReference>
<feature type="binding site" evidence="12">
    <location>
        <position position="1656"/>
    </location>
    <ligand>
        <name>Zn(2+)</name>
        <dbReference type="ChEBI" id="CHEBI:29105"/>
        <note>catalytic</note>
    </ligand>
</feature>
<dbReference type="SMART" id="SM00235">
    <property type="entry name" value="ZnMc"/>
    <property type="match status" value="2"/>
</dbReference>
<feature type="region of interest" description="Disordered" evidence="14">
    <location>
        <begin position="540"/>
        <end position="560"/>
    </location>
</feature>
<keyword evidence="7 12" id="KW-0862">Zinc</keyword>
<dbReference type="GO" id="GO:0004222">
    <property type="term" value="F:metalloendopeptidase activity"/>
    <property type="evidence" value="ECO:0007669"/>
    <property type="project" value="UniProtKB-UniRule"/>
</dbReference>
<evidence type="ECO:0000256" key="11">
    <source>
        <dbReference type="ARBA" id="ARBA00023180"/>
    </source>
</evidence>
<organism evidence="16 17">
    <name type="scientific">Trichinella pseudospiralis</name>
    <name type="common">Parasitic roundworm</name>
    <dbReference type="NCBI Taxonomy" id="6337"/>
    <lineage>
        <taxon>Eukaryota</taxon>
        <taxon>Metazoa</taxon>
        <taxon>Ecdysozoa</taxon>
        <taxon>Nematoda</taxon>
        <taxon>Enoplea</taxon>
        <taxon>Dorylaimia</taxon>
        <taxon>Trichinellida</taxon>
        <taxon>Trichinellidae</taxon>
        <taxon>Trichinella</taxon>
    </lineage>
</organism>
<evidence type="ECO:0000256" key="3">
    <source>
        <dbReference type="ARBA" id="ARBA00022670"/>
    </source>
</evidence>
<evidence type="ECO:0000313" key="16">
    <source>
        <dbReference type="EMBL" id="KRY69799.1"/>
    </source>
</evidence>
<feature type="domain" description="Peptidase M12A" evidence="15">
    <location>
        <begin position="1155"/>
        <end position="1349"/>
    </location>
</feature>
<evidence type="ECO:0000256" key="2">
    <source>
        <dbReference type="ARBA" id="ARBA00009670"/>
    </source>
</evidence>
<dbReference type="GO" id="GO:0006508">
    <property type="term" value="P:proteolysis"/>
    <property type="evidence" value="ECO:0007669"/>
    <property type="project" value="UniProtKB-KW"/>
</dbReference>
<gene>
    <name evidence="16" type="primary">Fam161b</name>
    <name evidence="16" type="ORF">T4A_10518</name>
</gene>
<dbReference type="InterPro" id="IPR004147">
    <property type="entry name" value="ABC1_dom"/>
</dbReference>
<protein>
    <recommendedName>
        <fullName evidence="13">Metalloendopeptidase</fullName>
        <ecNumber evidence="13">3.4.24.-</ecNumber>
    </recommendedName>
</protein>
<keyword evidence="16" id="KW-0418">Kinase</keyword>
<evidence type="ECO:0000256" key="12">
    <source>
        <dbReference type="PROSITE-ProRule" id="PRU01211"/>
    </source>
</evidence>
<comment type="similarity">
    <text evidence="2">Belongs to the protein kinase superfamily. ADCK protein kinase family.</text>
</comment>
<comment type="caution">
    <text evidence="12">Lacks conserved residue(s) required for the propagation of feature annotation.</text>
</comment>
<evidence type="ECO:0000313" key="17">
    <source>
        <dbReference type="Proteomes" id="UP000054632"/>
    </source>
</evidence>
<feature type="binding site" evidence="12">
    <location>
        <position position="1245"/>
    </location>
    <ligand>
        <name>Zn(2+)</name>
        <dbReference type="ChEBI" id="CHEBI:29105"/>
        <note>catalytic</note>
    </ligand>
</feature>
<feature type="active site" evidence="12">
    <location>
        <position position="1653"/>
    </location>
</feature>
<dbReference type="PANTHER" id="PTHR10127">
    <property type="entry name" value="DISCOIDIN, CUB, EGF, LAMININ , AND ZINC METALLOPROTEASE DOMAIN CONTAINING"/>
    <property type="match status" value="1"/>
</dbReference>
<dbReference type="EMBL" id="JYDR01000084">
    <property type="protein sequence ID" value="KRY69799.1"/>
    <property type="molecule type" value="Genomic_DNA"/>
</dbReference>
<dbReference type="GO" id="GO:0016301">
    <property type="term" value="F:kinase activity"/>
    <property type="evidence" value="ECO:0007669"/>
    <property type="project" value="UniProtKB-KW"/>
</dbReference>
<dbReference type="SUPFAM" id="SSF55486">
    <property type="entry name" value="Metalloproteases ('zincins'), catalytic domain"/>
    <property type="match status" value="2"/>
</dbReference>
<dbReference type="CDD" id="cd04280">
    <property type="entry name" value="ZnMc_astacin_like"/>
    <property type="match status" value="2"/>
</dbReference>
<evidence type="ECO:0000256" key="9">
    <source>
        <dbReference type="ARBA" id="ARBA00023145"/>
    </source>
</evidence>
<comment type="function">
    <text evidence="1">Metalloprotease.</text>
</comment>
<evidence type="ECO:0000256" key="1">
    <source>
        <dbReference type="ARBA" id="ARBA00002657"/>
    </source>
</evidence>
<dbReference type="SUPFAM" id="SSF56112">
    <property type="entry name" value="Protein kinase-like (PK-like)"/>
    <property type="match status" value="1"/>
</dbReference>
<keyword evidence="3 12" id="KW-0645">Protease</keyword>
<feature type="region of interest" description="Disordered" evidence="14">
    <location>
        <begin position="1034"/>
        <end position="1053"/>
    </location>
</feature>
<accession>A0A0V1E7I9</accession>
<dbReference type="InterPro" id="IPR019579">
    <property type="entry name" value="FAM161A/B"/>
</dbReference>
<dbReference type="EC" id="3.4.24.-" evidence="13"/>
<dbReference type="Pfam" id="PF03109">
    <property type="entry name" value="ABC1"/>
    <property type="match status" value="1"/>
</dbReference>
<reference evidence="16 17" key="1">
    <citation type="submission" date="2015-01" db="EMBL/GenBank/DDBJ databases">
        <title>Evolution of Trichinella species and genotypes.</title>
        <authorList>
            <person name="Korhonen P.K."/>
            <person name="Edoardo P."/>
            <person name="Giuseppe L.R."/>
            <person name="Gasser R.B."/>
        </authorList>
    </citation>
    <scope>NUCLEOTIDE SEQUENCE [LARGE SCALE GENOMIC DNA]</scope>
    <source>
        <strain evidence="16">ISS13</strain>
    </source>
</reference>
<keyword evidence="11" id="KW-0325">Glycoprotein</keyword>
<keyword evidence="9" id="KW-0865">Zymogen</keyword>
<evidence type="ECO:0000259" key="15">
    <source>
        <dbReference type="PROSITE" id="PS51864"/>
    </source>
</evidence>
<dbReference type="PROSITE" id="PS51864">
    <property type="entry name" value="ASTACIN"/>
    <property type="match status" value="2"/>
</dbReference>
<name>A0A0V1E7I9_TRIPS</name>
<dbReference type="Gene3D" id="1.10.510.10">
    <property type="entry name" value="Transferase(Phosphotransferase) domain 1"/>
    <property type="match status" value="1"/>
</dbReference>
<dbReference type="Proteomes" id="UP000054632">
    <property type="component" value="Unassembled WGS sequence"/>
</dbReference>
<evidence type="ECO:0000256" key="14">
    <source>
        <dbReference type="SAM" id="MobiDB-lite"/>
    </source>
</evidence>
<evidence type="ECO:0000256" key="7">
    <source>
        <dbReference type="ARBA" id="ARBA00022833"/>
    </source>
</evidence>
<evidence type="ECO:0000256" key="4">
    <source>
        <dbReference type="ARBA" id="ARBA00022723"/>
    </source>
</evidence>
<dbReference type="InterPro" id="IPR011009">
    <property type="entry name" value="Kinase-like_dom_sf"/>
</dbReference>
<dbReference type="InterPro" id="IPR024079">
    <property type="entry name" value="MetalloPept_cat_dom_sf"/>
</dbReference>
<dbReference type="InterPro" id="IPR006026">
    <property type="entry name" value="Peptidase_Metallo"/>
</dbReference>
<dbReference type="Pfam" id="PF01549">
    <property type="entry name" value="ShK"/>
    <property type="match status" value="2"/>
</dbReference>
<keyword evidence="4 12" id="KW-0479">Metal-binding</keyword>
<dbReference type="Pfam" id="PF10595">
    <property type="entry name" value="FAM161A_B"/>
    <property type="match status" value="1"/>
</dbReference>
<evidence type="ECO:0000256" key="10">
    <source>
        <dbReference type="ARBA" id="ARBA00023157"/>
    </source>
</evidence>
<feature type="domain" description="Peptidase M12A" evidence="15">
    <location>
        <begin position="1562"/>
        <end position="1756"/>
    </location>
</feature>
<evidence type="ECO:0000256" key="8">
    <source>
        <dbReference type="ARBA" id="ARBA00023049"/>
    </source>
</evidence>
<evidence type="ECO:0000256" key="5">
    <source>
        <dbReference type="ARBA" id="ARBA00022729"/>
    </source>
</evidence>
<dbReference type="Gene3D" id="3.40.390.10">
    <property type="entry name" value="Collagenase (Catalytic Domain)"/>
    <property type="match status" value="2"/>
</dbReference>
<keyword evidence="8 12" id="KW-0482">Metalloprotease</keyword>
<feature type="binding site" evidence="12">
    <location>
        <position position="1662"/>
    </location>
    <ligand>
        <name>Zn(2+)</name>
        <dbReference type="ChEBI" id="CHEBI:29105"/>
        <note>catalytic</note>
    </ligand>
</feature>
<feature type="non-terminal residue" evidence="16">
    <location>
        <position position="1"/>
    </location>
</feature>
<keyword evidence="6 12" id="KW-0378">Hydrolase</keyword>
<dbReference type="InterPro" id="IPR001506">
    <property type="entry name" value="Peptidase_M12A"/>
</dbReference>
<dbReference type="PRINTS" id="PR00480">
    <property type="entry name" value="ASTACIN"/>
</dbReference>
<feature type="compositionally biased region" description="Polar residues" evidence="14">
    <location>
        <begin position="1034"/>
        <end position="1048"/>
    </location>
</feature>
<feature type="binding site" evidence="12">
    <location>
        <position position="1249"/>
    </location>
    <ligand>
        <name>Zn(2+)</name>
        <dbReference type="ChEBI" id="CHEBI:29105"/>
        <note>catalytic</note>
    </ligand>
</feature>
<dbReference type="PANTHER" id="PTHR10127:SF883">
    <property type="entry name" value="ZINC METALLOPROTEINASE NAS-8"/>
    <property type="match status" value="1"/>
</dbReference>
<keyword evidence="5" id="KW-0732">Signal</keyword>
<evidence type="ECO:0000256" key="13">
    <source>
        <dbReference type="RuleBase" id="RU361183"/>
    </source>
</evidence>
<keyword evidence="16" id="KW-0808">Transferase</keyword>
<feature type="binding site" evidence="12">
    <location>
        <position position="1255"/>
    </location>
    <ligand>
        <name>Zn(2+)</name>
        <dbReference type="ChEBI" id="CHEBI:29105"/>
        <note>catalytic</note>
    </ligand>
</feature>
<feature type="active site" evidence="12">
    <location>
        <position position="1246"/>
    </location>
</feature>
<dbReference type="InterPro" id="IPR045307">
    <property type="entry name" value="ADCK1_dom"/>
</dbReference>